<proteinExistence type="inferred from homology"/>
<keyword evidence="10" id="KW-0408">Iron</keyword>
<sequence length="185" mass="20392">MKMQSDQADLFRPYTAGYDGVAKFLHWLVVLLISAQFVIGWTMPEIHKDTRPDGLIAWHLGVGATLIAAVALRIVWRLTHSPAPADVSPSLRIVSNVTHGLLYLALVIVPVLGWANASSRDWLIRLFGVLPYPAIAPVGSPVAHEMGDIHGVLAWVLFALIVLHVGGALFHRFVLKDRVMQRMLP</sequence>
<evidence type="ECO:0000313" key="16">
    <source>
        <dbReference type="Proteomes" id="UP000184395"/>
    </source>
</evidence>
<dbReference type="PANTHER" id="PTHR30529">
    <property type="entry name" value="CYTOCHROME B561"/>
    <property type="match status" value="1"/>
</dbReference>
<reference evidence="15 16" key="1">
    <citation type="submission" date="2016-11" db="EMBL/GenBank/DDBJ databases">
        <authorList>
            <person name="Jaros S."/>
            <person name="Januszkiewicz K."/>
            <person name="Wedrychowicz H."/>
        </authorList>
    </citation>
    <scope>NUCLEOTIDE SEQUENCE [LARGE SCALE GENOMIC DNA]</scope>
    <source>
        <strain evidence="15 16">LMG 20594</strain>
    </source>
</reference>
<feature type="transmembrane region" description="Helical" evidence="13">
    <location>
        <begin position="96"/>
        <end position="115"/>
    </location>
</feature>
<protein>
    <submittedName>
        <fullName evidence="15">Cytochrome b561</fullName>
    </submittedName>
</protein>
<keyword evidence="7" id="KW-0479">Metal-binding</keyword>
<dbReference type="RefSeq" id="WP_374710298.1">
    <property type="nucleotide sequence ID" value="NZ_CADFGY010000024.1"/>
</dbReference>
<keyword evidence="8" id="KW-0249">Electron transport</keyword>
<evidence type="ECO:0000256" key="2">
    <source>
        <dbReference type="ARBA" id="ARBA00004651"/>
    </source>
</evidence>
<keyword evidence="4" id="KW-1003">Cell membrane</keyword>
<dbReference type="EMBL" id="FRAB01000077">
    <property type="protein sequence ID" value="SHL21360.1"/>
    <property type="molecule type" value="Genomic_DNA"/>
</dbReference>
<keyword evidence="6 13" id="KW-0812">Transmembrane</keyword>
<feature type="transmembrane region" description="Helical" evidence="13">
    <location>
        <begin position="55"/>
        <end position="76"/>
    </location>
</feature>
<keyword evidence="5" id="KW-0349">Heme</keyword>
<feature type="domain" description="Cytochrome b561 bacterial/Ni-hydrogenase" evidence="14">
    <location>
        <begin position="18"/>
        <end position="185"/>
    </location>
</feature>
<feature type="transmembrane region" description="Helical" evidence="13">
    <location>
        <begin position="24"/>
        <end position="43"/>
    </location>
</feature>
<dbReference type="Pfam" id="PF01292">
    <property type="entry name" value="Ni_hydr_CYTB"/>
    <property type="match status" value="1"/>
</dbReference>
<evidence type="ECO:0000259" key="14">
    <source>
        <dbReference type="Pfam" id="PF01292"/>
    </source>
</evidence>
<accession>A0A1M6YT96</accession>
<evidence type="ECO:0000256" key="4">
    <source>
        <dbReference type="ARBA" id="ARBA00022475"/>
    </source>
</evidence>
<comment type="subcellular location">
    <subcellularLocation>
        <location evidence="2">Cell membrane</location>
        <topology evidence="2">Multi-pass membrane protein</topology>
    </subcellularLocation>
</comment>
<keyword evidence="3" id="KW-0813">Transport</keyword>
<dbReference type="GeneID" id="301978377"/>
<dbReference type="InterPro" id="IPR016174">
    <property type="entry name" value="Di-haem_cyt_TM"/>
</dbReference>
<gene>
    <name evidence="15" type="ORF">SAMN05192548_107713</name>
</gene>
<dbReference type="Proteomes" id="UP000184395">
    <property type="component" value="Unassembled WGS sequence"/>
</dbReference>
<evidence type="ECO:0000256" key="3">
    <source>
        <dbReference type="ARBA" id="ARBA00022448"/>
    </source>
</evidence>
<evidence type="ECO:0000256" key="8">
    <source>
        <dbReference type="ARBA" id="ARBA00022982"/>
    </source>
</evidence>
<keyword evidence="11 13" id="KW-0472">Membrane</keyword>
<feature type="transmembrane region" description="Helical" evidence="13">
    <location>
        <begin position="152"/>
        <end position="175"/>
    </location>
</feature>
<dbReference type="SUPFAM" id="SSF81342">
    <property type="entry name" value="Transmembrane di-heme cytochromes"/>
    <property type="match status" value="1"/>
</dbReference>
<evidence type="ECO:0000256" key="10">
    <source>
        <dbReference type="ARBA" id="ARBA00023004"/>
    </source>
</evidence>
<evidence type="ECO:0000256" key="7">
    <source>
        <dbReference type="ARBA" id="ARBA00022723"/>
    </source>
</evidence>
<evidence type="ECO:0000256" key="1">
    <source>
        <dbReference type="ARBA" id="ARBA00001970"/>
    </source>
</evidence>
<dbReference type="InterPro" id="IPR052168">
    <property type="entry name" value="Cytochrome_b561_oxidase"/>
</dbReference>
<feature type="transmembrane region" description="Helical" evidence="13">
    <location>
        <begin position="122"/>
        <end position="140"/>
    </location>
</feature>
<name>A0A1M6YT96_9BURK</name>
<dbReference type="GO" id="GO:0046872">
    <property type="term" value="F:metal ion binding"/>
    <property type="evidence" value="ECO:0007669"/>
    <property type="project" value="UniProtKB-KW"/>
</dbReference>
<dbReference type="GO" id="GO:0020037">
    <property type="term" value="F:heme binding"/>
    <property type="evidence" value="ECO:0007669"/>
    <property type="project" value="TreeGrafter"/>
</dbReference>
<evidence type="ECO:0000256" key="6">
    <source>
        <dbReference type="ARBA" id="ARBA00022692"/>
    </source>
</evidence>
<dbReference type="GO" id="GO:0005886">
    <property type="term" value="C:plasma membrane"/>
    <property type="evidence" value="ECO:0007669"/>
    <property type="project" value="UniProtKB-SubCell"/>
</dbReference>
<comment type="cofactor">
    <cofactor evidence="1">
        <name>heme b</name>
        <dbReference type="ChEBI" id="CHEBI:60344"/>
    </cofactor>
</comment>
<keyword evidence="9 13" id="KW-1133">Transmembrane helix</keyword>
<dbReference type="GO" id="GO:0022904">
    <property type="term" value="P:respiratory electron transport chain"/>
    <property type="evidence" value="ECO:0007669"/>
    <property type="project" value="InterPro"/>
</dbReference>
<dbReference type="InterPro" id="IPR011577">
    <property type="entry name" value="Cyt_b561_bac/Ni-Hgenase"/>
</dbReference>
<evidence type="ECO:0000256" key="5">
    <source>
        <dbReference type="ARBA" id="ARBA00022617"/>
    </source>
</evidence>
<organism evidence="15 16">
    <name type="scientific">Paraburkholderia terricola</name>
    <dbReference type="NCBI Taxonomy" id="169427"/>
    <lineage>
        <taxon>Bacteria</taxon>
        <taxon>Pseudomonadati</taxon>
        <taxon>Pseudomonadota</taxon>
        <taxon>Betaproteobacteria</taxon>
        <taxon>Burkholderiales</taxon>
        <taxon>Burkholderiaceae</taxon>
        <taxon>Paraburkholderia</taxon>
    </lineage>
</organism>
<dbReference type="STRING" id="169427.SAMN05192548_107713"/>
<dbReference type="PANTHER" id="PTHR30529:SF1">
    <property type="entry name" value="CYTOCHROME B561 HOMOLOG 2"/>
    <property type="match status" value="1"/>
</dbReference>
<dbReference type="Gene3D" id="1.20.950.20">
    <property type="entry name" value="Transmembrane di-heme cytochromes, Chain C"/>
    <property type="match status" value="1"/>
</dbReference>
<evidence type="ECO:0000256" key="9">
    <source>
        <dbReference type="ARBA" id="ARBA00022989"/>
    </source>
</evidence>
<evidence type="ECO:0000256" key="12">
    <source>
        <dbReference type="ARBA" id="ARBA00037975"/>
    </source>
</evidence>
<dbReference type="AlphaFoldDB" id="A0A1M6YT96"/>
<comment type="similarity">
    <text evidence="12">Belongs to the cytochrome b561 family.</text>
</comment>
<evidence type="ECO:0000256" key="11">
    <source>
        <dbReference type="ARBA" id="ARBA00023136"/>
    </source>
</evidence>
<evidence type="ECO:0000313" key="15">
    <source>
        <dbReference type="EMBL" id="SHL21360.1"/>
    </source>
</evidence>
<evidence type="ECO:0000256" key="13">
    <source>
        <dbReference type="SAM" id="Phobius"/>
    </source>
</evidence>
<dbReference type="GO" id="GO:0009055">
    <property type="term" value="F:electron transfer activity"/>
    <property type="evidence" value="ECO:0007669"/>
    <property type="project" value="InterPro"/>
</dbReference>